<sequence length="315" mass="34578">MATIGARERAGGLHPLLRAPLGAPRPMSPAFDVRLLDGGYYLDGELAGAKKEDIVVQIDDQTLVISGTIKRGYPEPPPDFQPDLTMVVLGVYPVPLDDLVERMLPDQTDARQDGREGTCFASAGRGAPTGGQDNRDDGAAPNPDAQADRGDQDARGGQLAAGVRNNLGGLGAERRAHQRGDRIQRGVRVQRGDANMGRPRQGNEGNQQIERVQRGNGNTRGRGRGRGEGIQRRGTIPVREGIQRRGAREGEDDGAWHAEHRWKLCEREVGPFSRSFNFDKPIQQKAEVRFHDGILTIWVPLEPTPEPFRLPVYRD</sequence>
<protein>
    <recommendedName>
        <fullName evidence="4">SHSP domain-containing protein</fullName>
    </recommendedName>
</protein>
<dbReference type="Gene3D" id="2.60.40.790">
    <property type="match status" value="2"/>
</dbReference>
<feature type="region of interest" description="Disordered" evidence="1">
    <location>
        <begin position="107"/>
        <end position="207"/>
    </location>
</feature>
<evidence type="ECO:0000256" key="1">
    <source>
        <dbReference type="SAM" id="MobiDB-lite"/>
    </source>
</evidence>
<dbReference type="OrthoDB" id="10574059at2759"/>
<dbReference type="InterPro" id="IPR008978">
    <property type="entry name" value="HSP20-like_chaperone"/>
</dbReference>
<name>A0A319EHJ6_ASPSB</name>
<dbReference type="AlphaFoldDB" id="A0A319EHJ6"/>
<evidence type="ECO:0000313" key="3">
    <source>
        <dbReference type="Proteomes" id="UP000248423"/>
    </source>
</evidence>
<dbReference type="CDD" id="cd06464">
    <property type="entry name" value="ACD_sHsps-like"/>
    <property type="match status" value="2"/>
</dbReference>
<evidence type="ECO:0000313" key="2">
    <source>
        <dbReference type="EMBL" id="PYI09120.1"/>
    </source>
</evidence>
<dbReference type="STRING" id="1448318.A0A319EHJ6"/>
<dbReference type="EMBL" id="KZ826329">
    <property type="protein sequence ID" value="PYI09120.1"/>
    <property type="molecule type" value="Genomic_DNA"/>
</dbReference>
<gene>
    <name evidence="2" type="ORF">BO78DRAFT_45840</name>
</gene>
<organism evidence="2 3">
    <name type="scientific">Aspergillus sclerotiicarbonarius (strain CBS 121057 / IBT 28362)</name>
    <dbReference type="NCBI Taxonomy" id="1448318"/>
    <lineage>
        <taxon>Eukaryota</taxon>
        <taxon>Fungi</taxon>
        <taxon>Dikarya</taxon>
        <taxon>Ascomycota</taxon>
        <taxon>Pezizomycotina</taxon>
        <taxon>Eurotiomycetes</taxon>
        <taxon>Eurotiomycetidae</taxon>
        <taxon>Eurotiales</taxon>
        <taxon>Aspergillaceae</taxon>
        <taxon>Aspergillus</taxon>
        <taxon>Aspergillus subgen. Circumdati</taxon>
    </lineage>
</organism>
<feature type="compositionally biased region" description="Basic and acidic residues" evidence="1">
    <location>
        <begin position="107"/>
        <end position="116"/>
    </location>
</feature>
<accession>A0A319EHJ6</accession>
<evidence type="ECO:0008006" key="4">
    <source>
        <dbReference type="Google" id="ProtNLM"/>
    </source>
</evidence>
<dbReference type="Proteomes" id="UP000248423">
    <property type="component" value="Unassembled WGS sequence"/>
</dbReference>
<feature type="compositionally biased region" description="Basic and acidic residues" evidence="1">
    <location>
        <begin position="172"/>
        <end position="184"/>
    </location>
</feature>
<proteinExistence type="predicted"/>
<reference evidence="2 3" key="1">
    <citation type="submission" date="2018-02" db="EMBL/GenBank/DDBJ databases">
        <title>The genomes of Aspergillus section Nigri reveals drivers in fungal speciation.</title>
        <authorList>
            <consortium name="DOE Joint Genome Institute"/>
            <person name="Vesth T.C."/>
            <person name="Nybo J."/>
            <person name="Theobald S."/>
            <person name="Brandl J."/>
            <person name="Frisvad J.C."/>
            <person name="Nielsen K.F."/>
            <person name="Lyhne E.K."/>
            <person name="Kogle M.E."/>
            <person name="Kuo A."/>
            <person name="Riley R."/>
            <person name="Clum A."/>
            <person name="Nolan M."/>
            <person name="Lipzen A."/>
            <person name="Salamov A."/>
            <person name="Henrissat B."/>
            <person name="Wiebenga A."/>
            <person name="De vries R.P."/>
            <person name="Grigoriev I.V."/>
            <person name="Mortensen U.H."/>
            <person name="Andersen M.R."/>
            <person name="Baker S.E."/>
        </authorList>
    </citation>
    <scope>NUCLEOTIDE SEQUENCE [LARGE SCALE GENOMIC DNA]</scope>
    <source>
        <strain evidence="2 3">CBS 121057</strain>
    </source>
</reference>
<dbReference type="SUPFAM" id="SSF49764">
    <property type="entry name" value="HSP20-like chaperones"/>
    <property type="match status" value="2"/>
</dbReference>
<feature type="region of interest" description="Disordered" evidence="1">
    <location>
        <begin position="214"/>
        <end position="233"/>
    </location>
</feature>
<keyword evidence="3" id="KW-1185">Reference proteome</keyword>
<dbReference type="VEuPathDB" id="FungiDB:BO78DRAFT_45840"/>